<proteinExistence type="predicted"/>
<evidence type="ECO:0000313" key="2">
    <source>
        <dbReference type="Proteomes" id="UP001055072"/>
    </source>
</evidence>
<reference evidence="1" key="1">
    <citation type="journal article" date="2021" name="Environ. Microbiol.">
        <title>Gene family expansions and transcriptome signatures uncover fungal adaptations to wood decay.</title>
        <authorList>
            <person name="Hage H."/>
            <person name="Miyauchi S."/>
            <person name="Viragh M."/>
            <person name="Drula E."/>
            <person name="Min B."/>
            <person name="Chaduli D."/>
            <person name="Navarro D."/>
            <person name="Favel A."/>
            <person name="Norest M."/>
            <person name="Lesage-Meessen L."/>
            <person name="Balint B."/>
            <person name="Merenyi Z."/>
            <person name="de Eugenio L."/>
            <person name="Morin E."/>
            <person name="Martinez A.T."/>
            <person name="Baldrian P."/>
            <person name="Stursova M."/>
            <person name="Martinez M.J."/>
            <person name="Novotny C."/>
            <person name="Magnuson J.K."/>
            <person name="Spatafora J.W."/>
            <person name="Maurice S."/>
            <person name="Pangilinan J."/>
            <person name="Andreopoulos W."/>
            <person name="LaButti K."/>
            <person name="Hundley H."/>
            <person name="Na H."/>
            <person name="Kuo A."/>
            <person name="Barry K."/>
            <person name="Lipzen A."/>
            <person name="Henrissat B."/>
            <person name="Riley R."/>
            <person name="Ahrendt S."/>
            <person name="Nagy L.G."/>
            <person name="Grigoriev I.V."/>
            <person name="Martin F."/>
            <person name="Rosso M.N."/>
        </authorList>
    </citation>
    <scope>NUCLEOTIDE SEQUENCE</scope>
    <source>
        <strain evidence="1">CBS 384.51</strain>
    </source>
</reference>
<evidence type="ECO:0000313" key="1">
    <source>
        <dbReference type="EMBL" id="KAI0085965.1"/>
    </source>
</evidence>
<keyword evidence="2" id="KW-1185">Reference proteome</keyword>
<sequence>MADTIGKWAPGSSYGPVLSQTDLYLLNPTLEINPILAGTSSAFQLQFNIATGLTGGFNADVRDRELPFTAKDEPATLPRVAELVIITELSPWCTIVKNPQGVTLNDVCQAVWKEYTENNVTDKEFESLPPRVQEHIKRLAASNAAQQSGMYSGYFSPANVPSRFRRVDWLRDKVYFERLVKKDPYVKNRLGFSAPNTFVMMLY</sequence>
<gene>
    <name evidence="1" type="ORF">BDY19DRAFT_895853</name>
</gene>
<name>A0ACB8TVF1_9APHY</name>
<dbReference type="EMBL" id="MU274927">
    <property type="protein sequence ID" value="KAI0085965.1"/>
    <property type="molecule type" value="Genomic_DNA"/>
</dbReference>
<comment type="caution">
    <text evidence="1">The sequence shown here is derived from an EMBL/GenBank/DDBJ whole genome shotgun (WGS) entry which is preliminary data.</text>
</comment>
<protein>
    <submittedName>
        <fullName evidence="1">Uncharacterized protein</fullName>
    </submittedName>
</protein>
<organism evidence="1 2">
    <name type="scientific">Irpex rosettiformis</name>
    <dbReference type="NCBI Taxonomy" id="378272"/>
    <lineage>
        <taxon>Eukaryota</taxon>
        <taxon>Fungi</taxon>
        <taxon>Dikarya</taxon>
        <taxon>Basidiomycota</taxon>
        <taxon>Agaricomycotina</taxon>
        <taxon>Agaricomycetes</taxon>
        <taxon>Polyporales</taxon>
        <taxon>Irpicaceae</taxon>
        <taxon>Irpex</taxon>
    </lineage>
</organism>
<accession>A0ACB8TVF1</accession>
<dbReference type="Proteomes" id="UP001055072">
    <property type="component" value="Unassembled WGS sequence"/>
</dbReference>